<dbReference type="RefSeq" id="WP_163950423.1">
    <property type="nucleotide sequence ID" value="NZ_JAAHBU010000457.1"/>
</dbReference>
<dbReference type="Proteomes" id="UP000482634">
    <property type="component" value="Unassembled WGS sequence"/>
</dbReference>
<dbReference type="EMBL" id="JAAHBU010000457">
    <property type="protein sequence ID" value="NER66409.1"/>
    <property type="molecule type" value="Genomic_DNA"/>
</dbReference>
<organism evidence="1 2">
    <name type="scientific">Pseudomonas brassicae</name>
    <dbReference type="NCBI Taxonomy" id="2708063"/>
    <lineage>
        <taxon>Bacteria</taxon>
        <taxon>Pseudomonadati</taxon>
        <taxon>Pseudomonadota</taxon>
        <taxon>Gammaproteobacteria</taxon>
        <taxon>Pseudomonadales</taxon>
        <taxon>Pseudomonadaceae</taxon>
        <taxon>Pseudomonas</taxon>
    </lineage>
</organism>
<accession>A0A6B3NWG8</accession>
<evidence type="ECO:0000313" key="2">
    <source>
        <dbReference type="Proteomes" id="UP000482634"/>
    </source>
</evidence>
<dbReference type="AlphaFoldDB" id="A0A6B3NWG8"/>
<comment type="caution">
    <text evidence="1">The sequence shown here is derived from an EMBL/GenBank/DDBJ whole genome shotgun (WGS) entry which is preliminary data.</text>
</comment>
<sequence>MIDRNTTWRQGSLLKRDEFAMLGLEGGDDTCAVVISHDCDIPQDKESYLEVIVGQKVKKDKNFCSAKNVRRLHARFFAQNDDEFYVDLSFQNRQIIPRSDFAKLSGPCDSARITEADKRTLKQWLSVRYGRPAYPNAFENRLQRECRKKVSVEKGIAEAVSKRSEHIKALFFNLADERELELDEGTPYNLSIYVVYDQENGAVEARKEAEVLAAEIFTLLRTVYGPPEDALDICVESCTALPDTNLSLADLMKIDQWRLEWVSLYDESPDFLPLGRP</sequence>
<reference evidence="1 2" key="1">
    <citation type="submission" date="2020-02" db="EMBL/GenBank/DDBJ databases">
        <title>Broccoli isolated Pseudomonas sp.</title>
        <authorList>
            <person name="Fujikawa T."/>
            <person name="Sawada H."/>
        </authorList>
    </citation>
    <scope>NUCLEOTIDE SEQUENCE [LARGE SCALE GENOMIC DNA]</scope>
    <source>
        <strain evidence="1 2">MAFF212427</strain>
    </source>
</reference>
<keyword evidence="2" id="KW-1185">Reference proteome</keyword>
<protein>
    <submittedName>
        <fullName evidence="1">Uncharacterized protein</fullName>
    </submittedName>
</protein>
<evidence type="ECO:0000313" key="1">
    <source>
        <dbReference type="EMBL" id="NER66409.1"/>
    </source>
</evidence>
<proteinExistence type="predicted"/>
<name>A0A6B3NWG8_9PSED</name>
<gene>
    <name evidence="1" type="ORF">G3436_24310</name>
</gene>